<dbReference type="RefSeq" id="WP_176215343.1">
    <property type="nucleotide sequence ID" value="NZ_CP155572.1"/>
</dbReference>
<keyword evidence="2" id="KW-1185">Reference proteome</keyword>
<sequence>MGVYNVSELKEDDFELLQKFSGINSIRLYRIDPVHASYTSNVVSVIYPKETPVLDIMDLLPKMSRWLDGTPQNMGNWISKEWLIQELTAIQNQPVPVSKGGIPLELANTVLQNNRELIVVGFDILQVPKYKMTIRIKF</sequence>
<gene>
    <name evidence="1" type="ORF">SAMN04488500_101343</name>
</gene>
<reference evidence="1 2" key="1">
    <citation type="submission" date="2017-04" db="EMBL/GenBank/DDBJ databases">
        <authorList>
            <person name="Afonso C.L."/>
            <person name="Miller P.J."/>
            <person name="Scott M.A."/>
            <person name="Spackman E."/>
            <person name="Goraichik I."/>
            <person name="Dimitrov K.M."/>
            <person name="Suarez D.L."/>
            <person name="Swayne D.E."/>
        </authorList>
    </citation>
    <scope>NUCLEOTIDE SEQUENCE [LARGE SCALE GENOMIC DNA]</scope>
    <source>
        <strain evidence="1 2">DSM 5090</strain>
    </source>
</reference>
<dbReference type="EMBL" id="FWXI01000001">
    <property type="protein sequence ID" value="SMC35221.1"/>
    <property type="molecule type" value="Genomic_DNA"/>
</dbReference>
<accession>A0A1W1YHE5</accession>
<protein>
    <submittedName>
        <fullName evidence="1">Uncharacterized protein</fullName>
    </submittedName>
</protein>
<evidence type="ECO:0000313" key="1">
    <source>
        <dbReference type="EMBL" id="SMC35221.1"/>
    </source>
</evidence>
<evidence type="ECO:0000313" key="2">
    <source>
        <dbReference type="Proteomes" id="UP000192738"/>
    </source>
</evidence>
<proteinExistence type="predicted"/>
<dbReference type="AlphaFoldDB" id="A0A1W1YHE5"/>
<name>A0A1W1YHE5_9FIRM</name>
<dbReference type="Proteomes" id="UP000192738">
    <property type="component" value="Unassembled WGS sequence"/>
</dbReference>
<organism evidence="1 2">
    <name type="scientific">Sporomusa malonica</name>
    <dbReference type="NCBI Taxonomy" id="112901"/>
    <lineage>
        <taxon>Bacteria</taxon>
        <taxon>Bacillati</taxon>
        <taxon>Bacillota</taxon>
        <taxon>Negativicutes</taxon>
        <taxon>Selenomonadales</taxon>
        <taxon>Sporomusaceae</taxon>
        <taxon>Sporomusa</taxon>
    </lineage>
</organism>
<dbReference type="STRING" id="112901.SAMN04488500_101343"/>